<dbReference type="EMBL" id="JAAKZY010000099">
    <property type="protein sequence ID" value="NGO11294.1"/>
    <property type="molecule type" value="Genomic_DNA"/>
</dbReference>
<gene>
    <name evidence="4" type="ORF">G5C60_27740</name>
</gene>
<keyword evidence="5" id="KW-1185">Reference proteome</keyword>
<reference evidence="4 5" key="1">
    <citation type="submission" date="2020-02" db="EMBL/GenBank/DDBJ databases">
        <title>Whole-genome analyses of novel actinobacteria.</title>
        <authorList>
            <person name="Sahin N."/>
            <person name="Gencbay T."/>
        </authorList>
    </citation>
    <scope>NUCLEOTIDE SEQUENCE [LARGE SCALE GENOMIC DNA]</scope>
    <source>
        <strain evidence="4 5">HC44</strain>
    </source>
</reference>
<organism evidence="4 5">
    <name type="scientific">Streptomyces scabichelini</name>
    <dbReference type="NCBI Taxonomy" id="2711217"/>
    <lineage>
        <taxon>Bacteria</taxon>
        <taxon>Bacillati</taxon>
        <taxon>Actinomycetota</taxon>
        <taxon>Actinomycetes</taxon>
        <taxon>Kitasatosporales</taxon>
        <taxon>Streptomycetaceae</taxon>
        <taxon>Streptomyces</taxon>
    </lineage>
</organism>
<dbReference type="Pfam" id="PF26382">
    <property type="entry name" value="BREX_PglY_6th"/>
    <property type="match status" value="1"/>
</dbReference>
<feature type="domain" description="ATPase PglY C-terminal" evidence="3">
    <location>
        <begin position="1008"/>
        <end position="1189"/>
    </location>
</feature>
<evidence type="ECO:0000256" key="1">
    <source>
        <dbReference type="SAM" id="MobiDB-lite"/>
    </source>
</evidence>
<proteinExistence type="predicted"/>
<comment type="caution">
    <text evidence="4">The sequence shown here is derived from an EMBL/GenBank/DDBJ whole genome shotgun (WGS) entry which is preliminary data.</text>
</comment>
<dbReference type="Proteomes" id="UP000472335">
    <property type="component" value="Unassembled WGS sequence"/>
</dbReference>
<evidence type="ECO:0000259" key="3">
    <source>
        <dbReference type="Pfam" id="PF26382"/>
    </source>
</evidence>
<dbReference type="RefSeq" id="WP_165263660.1">
    <property type="nucleotide sequence ID" value="NZ_JAAKZY010000099.1"/>
</dbReference>
<accession>A0A6G4VBX2</accession>
<evidence type="ECO:0000259" key="2">
    <source>
        <dbReference type="Pfam" id="PF26381"/>
    </source>
</evidence>
<feature type="domain" description="ATPase PglY 5th" evidence="2">
    <location>
        <begin position="862"/>
        <end position="963"/>
    </location>
</feature>
<sequence>MSTRELVLRDVIAVKEDVHAGNFKVDLSQGFSETDERVGEYVVTEQLQKQFRKALGLVADAVRTGDSHAAYLHGSFGAGKSHFLTVLHAALNNHPAAQAKPRLAEVMAEHQDWLPSSRFLMVPYHLVGSADLDSALLGGYVHTVRQLHPEAPTPAVYRADALLADAQRQREFLADDDKFRQWLGVGAPTAQAAVANEDDADDVPLIDAGTGDIAVPVDWSTAELDEAFAAKAGDPERDRLVSALVSGPMAAYARAARGDKDSFIPLENGLKVISRHAKDRGYDGVVLFLDELILWLQAHMGEQDFVRDQVQRLVKLIESGDGDRPVPIVSFISRQRDLSQLIGADVAGAEVQNLEQQIDYLAGRIDVVELEDSNLVEIIKHRVLAPRPGMEQARDDAFKLVESSRDEVRQVLLDAQGRTEANWDDFRTLYPLSPALLNVLVDLSGALQRERTGLKLVQELLGRRLDDLKLGELIPIGDLWDVIAQRTGEAFTAKLKAEAETARRFHERVRDHLMTKYGSADDKRFQTDDRLIKTLLLAALAPHVPALSRLTGGKLAALNHGTIRTRVGDAGAVAVKRLLELQSEGFDGELRSEGDSTDPVFHLHLSDLDVEPLLEEVQGVADQLGYRRQWIKDQLWAALGVPDTQAFVCIREVVWRGTKRTAEFVFGNVRDPHLPDEQFRPQLGSDLRIVIDYPFDDGDHSPMDDVQRVDRMKRAGKSAPTVVWLSDFLSEQKSRNLGRLLKINYLLERDRLEEHTATRPADERAQIRNQLKASRDNLTGQLTEALQQVYGIARAEPGTTGAEVPEGKHLLTLQPGFTRTNPEAAVSFEENLYFVADDILAARHPKHPDFDPRLTRKAITKAELKTTLTWINRAMADGSRRVVVDGHQLASVRKIVHALGLGEVHDGPLNVTNDWRLRINKKAAENPDVGPDLSVEDIRTWIEELGYTGLDRNVSNLIIATYALLDDRTWVYQTSPLTEAPDLERIGQGYGLRAVELPSEDEFTTALGRAGKIFGKTVSRVLFARNVASLAEKVRKVAEDNQRAVGDARTLLQDNAARLGLAGPGGADAPRIKSMKAAADLVARLLRADSPAALVRELAAAAYDVTDGEIGAALVQAPEVLTALRSPDWTEDLDTVRSLTNRGDSVGDRAGRLFDQVSRTANEHEEESSLVPVLDGLRDSTKALMREVARLAQAAPPVMPPEPAVSSERTAQDVSLTEHGNPRVPTPPVTVPPADAAGTGSAPAHLGLSEASRPVHVVEPRRLEASLAATVTRIEDEIRTFLVAHPDSRVQVTWKPIAAEGSDSEGTGD</sequence>
<dbReference type="Pfam" id="PF26381">
    <property type="entry name" value="BREX_PglY_5th"/>
    <property type="match status" value="1"/>
</dbReference>
<dbReference type="InterPro" id="IPR058747">
    <property type="entry name" value="PglY_C"/>
</dbReference>
<name>A0A6G4VBX2_9ACTN</name>
<dbReference type="InterPro" id="IPR058748">
    <property type="entry name" value="PglY_5th"/>
</dbReference>
<protein>
    <submittedName>
        <fullName evidence="4">PglY protein</fullName>
    </submittedName>
</protein>
<evidence type="ECO:0000313" key="4">
    <source>
        <dbReference type="EMBL" id="NGO11294.1"/>
    </source>
</evidence>
<feature type="region of interest" description="Disordered" evidence="1">
    <location>
        <begin position="1194"/>
        <end position="1246"/>
    </location>
</feature>
<evidence type="ECO:0000313" key="5">
    <source>
        <dbReference type="Proteomes" id="UP000472335"/>
    </source>
</evidence>